<dbReference type="InterPro" id="IPR005940">
    <property type="entry name" value="Anthranilate_Pribosyl_Tfrase"/>
</dbReference>
<dbReference type="AlphaFoldDB" id="A0A172TJF7"/>
<dbReference type="KEGG" id="pswu:SY83_13920"/>
<evidence type="ECO:0000256" key="2">
    <source>
        <dbReference type="ARBA" id="ARBA00022679"/>
    </source>
</evidence>
<keyword evidence="2" id="KW-0808">Transferase</keyword>
<gene>
    <name evidence="7" type="ORF">SY83_13920</name>
</gene>
<dbReference type="Gene3D" id="3.40.1030.10">
    <property type="entry name" value="Nucleoside phosphorylase/phosphoribosyltransferase catalytic domain"/>
    <property type="match status" value="1"/>
</dbReference>
<dbReference type="GO" id="GO:0005829">
    <property type="term" value="C:cytosol"/>
    <property type="evidence" value="ECO:0007669"/>
    <property type="project" value="TreeGrafter"/>
</dbReference>
<dbReference type="PATRIC" id="fig|1178515.4.peg.2793"/>
<evidence type="ECO:0008006" key="9">
    <source>
        <dbReference type="Google" id="ProtNLM"/>
    </source>
</evidence>
<evidence type="ECO:0000259" key="6">
    <source>
        <dbReference type="Pfam" id="PF02885"/>
    </source>
</evidence>
<dbReference type="InterPro" id="IPR035902">
    <property type="entry name" value="Nuc_phospho_transferase"/>
</dbReference>
<keyword evidence="1" id="KW-0328">Glycosyltransferase</keyword>
<feature type="domain" description="Glycosyl transferase family 3" evidence="5">
    <location>
        <begin position="87"/>
        <end position="323"/>
    </location>
</feature>
<evidence type="ECO:0000313" key="7">
    <source>
        <dbReference type="EMBL" id="ANE47181.1"/>
    </source>
</evidence>
<dbReference type="Gene3D" id="1.20.970.10">
    <property type="entry name" value="Transferase, Pyrimidine Nucleoside Phosphorylase, Chain C"/>
    <property type="match status" value="1"/>
</dbReference>
<organism evidence="7 8">
    <name type="scientific">Paenibacillus swuensis</name>
    <dbReference type="NCBI Taxonomy" id="1178515"/>
    <lineage>
        <taxon>Bacteria</taxon>
        <taxon>Bacillati</taxon>
        <taxon>Bacillota</taxon>
        <taxon>Bacilli</taxon>
        <taxon>Bacillales</taxon>
        <taxon>Paenibacillaceae</taxon>
        <taxon>Paenibacillus</taxon>
    </lineage>
</organism>
<dbReference type="InterPro" id="IPR036320">
    <property type="entry name" value="Glycosyl_Trfase_fam3_N_dom_sf"/>
</dbReference>
<dbReference type="PANTHER" id="PTHR43285">
    <property type="entry name" value="ANTHRANILATE PHOSPHORIBOSYLTRANSFERASE"/>
    <property type="match status" value="1"/>
</dbReference>
<dbReference type="GO" id="GO:0000162">
    <property type="term" value="P:L-tryptophan biosynthetic process"/>
    <property type="evidence" value="ECO:0007669"/>
    <property type="project" value="UniProtKB-KW"/>
</dbReference>
<protein>
    <recommendedName>
        <fullName evidence="9">Anthranilate phosphoribosyltransferase</fullName>
    </recommendedName>
</protein>
<keyword evidence="8" id="KW-1185">Reference proteome</keyword>
<name>A0A172TJF7_9BACL</name>
<feature type="domain" description="Glycosyl transferase family 3 N-terminal" evidence="6">
    <location>
        <begin position="4"/>
        <end position="66"/>
    </location>
</feature>
<evidence type="ECO:0000259" key="5">
    <source>
        <dbReference type="Pfam" id="PF00591"/>
    </source>
</evidence>
<dbReference type="SUPFAM" id="SSF52418">
    <property type="entry name" value="Nucleoside phosphorylase/phosphoribosyltransferase catalytic domain"/>
    <property type="match status" value="1"/>
</dbReference>
<accession>A0A172TJF7</accession>
<dbReference type="SUPFAM" id="SSF47648">
    <property type="entry name" value="Nucleoside phosphorylase/phosphoribosyltransferase N-terminal domain"/>
    <property type="match status" value="1"/>
</dbReference>
<dbReference type="GO" id="GO:0004048">
    <property type="term" value="F:anthranilate phosphoribosyltransferase activity"/>
    <property type="evidence" value="ECO:0007669"/>
    <property type="project" value="InterPro"/>
</dbReference>
<dbReference type="InterPro" id="IPR000312">
    <property type="entry name" value="Glycosyl_Trfase_fam3"/>
</dbReference>
<dbReference type="InterPro" id="IPR017459">
    <property type="entry name" value="Glycosyl_Trfase_fam3_N_dom"/>
</dbReference>
<reference evidence="7 8" key="1">
    <citation type="submission" date="2015-01" db="EMBL/GenBank/DDBJ databases">
        <title>Paenibacillus swuensis/DY6/whole genome sequencing.</title>
        <authorList>
            <person name="Kim M.K."/>
            <person name="Srinivasan S."/>
            <person name="Lee J.-J."/>
        </authorList>
    </citation>
    <scope>NUCLEOTIDE SEQUENCE [LARGE SCALE GENOMIC DNA]</scope>
    <source>
        <strain evidence="7 8">DY6</strain>
    </source>
</reference>
<proteinExistence type="predicted"/>
<dbReference type="Pfam" id="PF00591">
    <property type="entry name" value="Glycos_transf_3"/>
    <property type="match status" value="1"/>
</dbReference>
<evidence type="ECO:0000313" key="8">
    <source>
        <dbReference type="Proteomes" id="UP000076927"/>
    </source>
</evidence>
<keyword evidence="3" id="KW-0822">Tryptophan biosynthesis</keyword>
<sequence>MKPWIRTVLPGKNEPRPLTYDEAVAAAHAIARGEATDAQTASLLTALRMRGETDEEIGAFVDVFRKYTLPFASFSESYLTVEGASRHSRFPVSFAVSLLLASVGIPLAIQGGADHGFGEGYTYGELLRELGIEIHADNATWEHHFAALRIGYISSEQACPPFASLQAIQGQLGVCTVAETVEKMLNPLQSHTLITGVKDKATFRQYDAVFPKVGFKTAYFIQGHDGSEDVPLHKGSTIRKVCEGVEQSLVVDPITFGFQGEPLVKRSKLQQKEGFLRILKGHDSPDLALERDHIIFNTGLRLFWFERVGSYEEGFQLAKMLLQRREGEKQLVKWSEMAKEMNTAEKTKKAN</sequence>
<dbReference type="RefSeq" id="WP_068607463.1">
    <property type="nucleotide sequence ID" value="NZ_CP011388.1"/>
</dbReference>
<dbReference type="Pfam" id="PF02885">
    <property type="entry name" value="Glycos_trans_3N"/>
    <property type="match status" value="1"/>
</dbReference>
<keyword evidence="3" id="KW-0028">Amino-acid biosynthesis</keyword>
<evidence type="ECO:0000256" key="3">
    <source>
        <dbReference type="ARBA" id="ARBA00022822"/>
    </source>
</evidence>
<evidence type="ECO:0000256" key="1">
    <source>
        <dbReference type="ARBA" id="ARBA00022676"/>
    </source>
</evidence>
<dbReference type="Proteomes" id="UP000076927">
    <property type="component" value="Chromosome"/>
</dbReference>
<evidence type="ECO:0000256" key="4">
    <source>
        <dbReference type="ARBA" id="ARBA00023141"/>
    </source>
</evidence>
<dbReference type="STRING" id="1178515.SY83_13920"/>
<keyword evidence="4" id="KW-0057">Aromatic amino acid biosynthesis</keyword>
<dbReference type="EMBL" id="CP011388">
    <property type="protein sequence ID" value="ANE47181.1"/>
    <property type="molecule type" value="Genomic_DNA"/>
</dbReference>
<dbReference type="PANTHER" id="PTHR43285:SF2">
    <property type="entry name" value="ANTHRANILATE PHOSPHORIBOSYLTRANSFERASE"/>
    <property type="match status" value="1"/>
</dbReference>
<dbReference type="OrthoDB" id="9926at2"/>